<dbReference type="PANTHER" id="PTHR30055">
    <property type="entry name" value="HTH-TYPE TRANSCRIPTIONAL REGULATOR RUTR"/>
    <property type="match status" value="1"/>
</dbReference>
<proteinExistence type="predicted"/>
<dbReference type="PROSITE" id="PS01081">
    <property type="entry name" value="HTH_TETR_1"/>
    <property type="match status" value="1"/>
</dbReference>
<accession>A0ABS7QPJ5</accession>
<dbReference type="SUPFAM" id="SSF46689">
    <property type="entry name" value="Homeodomain-like"/>
    <property type="match status" value="1"/>
</dbReference>
<dbReference type="InterPro" id="IPR050109">
    <property type="entry name" value="HTH-type_TetR-like_transc_reg"/>
</dbReference>
<dbReference type="InterPro" id="IPR009057">
    <property type="entry name" value="Homeodomain-like_sf"/>
</dbReference>
<dbReference type="InterPro" id="IPR023772">
    <property type="entry name" value="DNA-bd_HTH_TetR-type_CS"/>
</dbReference>
<evidence type="ECO:0000259" key="6">
    <source>
        <dbReference type="PROSITE" id="PS50977"/>
    </source>
</evidence>
<dbReference type="RefSeq" id="WP_222975334.1">
    <property type="nucleotide sequence ID" value="NZ_JAINVZ010000004.1"/>
</dbReference>
<dbReference type="InterPro" id="IPR036271">
    <property type="entry name" value="Tet_transcr_reg_TetR-rel_C_sf"/>
</dbReference>
<keyword evidence="2 4" id="KW-0238">DNA-binding</keyword>
<feature type="compositionally biased region" description="Low complexity" evidence="5">
    <location>
        <begin position="277"/>
        <end position="288"/>
    </location>
</feature>
<feature type="DNA-binding region" description="H-T-H motif" evidence="4">
    <location>
        <begin position="31"/>
        <end position="50"/>
    </location>
</feature>
<dbReference type="Gene3D" id="1.10.357.10">
    <property type="entry name" value="Tetracycline Repressor, domain 2"/>
    <property type="match status" value="1"/>
</dbReference>
<comment type="caution">
    <text evidence="7">The sequence shown here is derived from an EMBL/GenBank/DDBJ whole genome shotgun (WGS) entry which is preliminary data.</text>
</comment>
<keyword evidence="8" id="KW-1185">Reference proteome</keyword>
<dbReference type="InterPro" id="IPR001647">
    <property type="entry name" value="HTH_TetR"/>
</dbReference>
<feature type="compositionally biased region" description="Acidic residues" evidence="5">
    <location>
        <begin position="216"/>
        <end position="229"/>
    </location>
</feature>
<sequence>MARQARAVRTRRTILEAAAAVFDELGYEGASTTEILARSGLTRGALYFHFPSKEAIADAVVELQNEALVPPENKVRLQSLIDVSLAFAERLRSDVVVRAAVRLSVEQVSYKASSAAYRGPADVIENLLLRARDEGELLPSVEPQEVTQLIQGAFIGTQLLSQVYDPDRLDLPERIATLWKYLLPSLAIPGLLPHLSADPGRGRLVLERQTTRAAEDDSDEGDDADEGGVPDDAAAREHSAYGGGVTGSATGDEIQGVEGAATNHEVRRRAGHRTVRAGALAAPAAGMR</sequence>
<dbReference type="PRINTS" id="PR00455">
    <property type="entry name" value="HTHTETR"/>
</dbReference>
<dbReference type="SUPFAM" id="SSF48498">
    <property type="entry name" value="Tetracyclin repressor-like, C-terminal domain"/>
    <property type="match status" value="1"/>
</dbReference>
<evidence type="ECO:0000256" key="2">
    <source>
        <dbReference type="ARBA" id="ARBA00023125"/>
    </source>
</evidence>
<evidence type="ECO:0000313" key="8">
    <source>
        <dbReference type="Proteomes" id="UP001198565"/>
    </source>
</evidence>
<evidence type="ECO:0000256" key="4">
    <source>
        <dbReference type="PROSITE-ProRule" id="PRU00335"/>
    </source>
</evidence>
<dbReference type="PANTHER" id="PTHR30055:SF234">
    <property type="entry name" value="HTH-TYPE TRANSCRIPTIONAL REGULATOR BETI"/>
    <property type="match status" value="1"/>
</dbReference>
<keyword evidence="1" id="KW-0805">Transcription regulation</keyword>
<organism evidence="7 8">
    <name type="scientific">Streptantibioticus parmotrematis</name>
    <dbReference type="NCBI Taxonomy" id="2873249"/>
    <lineage>
        <taxon>Bacteria</taxon>
        <taxon>Bacillati</taxon>
        <taxon>Actinomycetota</taxon>
        <taxon>Actinomycetes</taxon>
        <taxon>Kitasatosporales</taxon>
        <taxon>Streptomycetaceae</taxon>
        <taxon>Streptantibioticus</taxon>
    </lineage>
</organism>
<protein>
    <submittedName>
        <fullName evidence="7">TetR/AcrR family transcriptional regulator</fullName>
    </submittedName>
</protein>
<dbReference type="PROSITE" id="PS50977">
    <property type="entry name" value="HTH_TETR_2"/>
    <property type="match status" value="1"/>
</dbReference>
<evidence type="ECO:0000256" key="1">
    <source>
        <dbReference type="ARBA" id="ARBA00023015"/>
    </source>
</evidence>
<feature type="domain" description="HTH tetR-type" evidence="6">
    <location>
        <begin position="8"/>
        <end position="68"/>
    </location>
</feature>
<reference evidence="7 8" key="1">
    <citation type="submission" date="2021-08" db="EMBL/GenBank/DDBJ databases">
        <title>Streptomyces sp. PTM05 isolated from lichen.</title>
        <authorList>
            <person name="Somphong A."/>
            <person name="Phongsopitanun W."/>
            <person name="Tanasupawat S."/>
        </authorList>
    </citation>
    <scope>NUCLEOTIDE SEQUENCE [LARGE SCALE GENOMIC DNA]</scope>
    <source>
        <strain evidence="7 8">Ptm05</strain>
    </source>
</reference>
<evidence type="ECO:0000256" key="5">
    <source>
        <dbReference type="SAM" id="MobiDB-lite"/>
    </source>
</evidence>
<evidence type="ECO:0000313" key="7">
    <source>
        <dbReference type="EMBL" id="MBY8884671.1"/>
    </source>
</evidence>
<feature type="region of interest" description="Disordered" evidence="5">
    <location>
        <begin position="210"/>
        <end position="288"/>
    </location>
</feature>
<keyword evidence="3" id="KW-0804">Transcription</keyword>
<dbReference type="EMBL" id="JAINVZ010000004">
    <property type="protein sequence ID" value="MBY8884671.1"/>
    <property type="molecule type" value="Genomic_DNA"/>
</dbReference>
<dbReference type="Pfam" id="PF00440">
    <property type="entry name" value="TetR_N"/>
    <property type="match status" value="1"/>
</dbReference>
<dbReference type="Proteomes" id="UP001198565">
    <property type="component" value="Unassembled WGS sequence"/>
</dbReference>
<gene>
    <name evidence="7" type="ORF">K7472_07410</name>
</gene>
<evidence type="ECO:0000256" key="3">
    <source>
        <dbReference type="ARBA" id="ARBA00023163"/>
    </source>
</evidence>
<dbReference type="NCBIfam" id="NF041196">
    <property type="entry name" value="ScbR_bind_reg"/>
    <property type="match status" value="1"/>
</dbReference>
<feature type="compositionally biased region" description="Basic residues" evidence="5">
    <location>
        <begin position="266"/>
        <end position="275"/>
    </location>
</feature>
<dbReference type="InterPro" id="IPR047923">
    <property type="entry name" value="ArpA-like"/>
</dbReference>
<name>A0ABS7QPJ5_9ACTN</name>